<dbReference type="VEuPathDB" id="TriTrypDB:LMJFC_110018050"/>
<organism evidence="1 2">
    <name type="scientific">Leishmania major</name>
    <dbReference type="NCBI Taxonomy" id="5664"/>
    <lineage>
        <taxon>Eukaryota</taxon>
        <taxon>Discoba</taxon>
        <taxon>Euglenozoa</taxon>
        <taxon>Kinetoplastea</taxon>
        <taxon>Metakinetoplastina</taxon>
        <taxon>Trypanosomatida</taxon>
        <taxon>Trypanosomatidae</taxon>
        <taxon>Leishmaniinae</taxon>
        <taxon>Leishmania</taxon>
    </lineage>
</organism>
<gene>
    <name evidence="1" type="ORF">LMJF_11_1070</name>
</gene>
<dbReference type="VEuPathDB" id="TriTrypDB:LMJSD75_110018800"/>
<reference evidence="1 2" key="1">
    <citation type="journal article" date="2005" name="Science">
        <title>The genome of the kinetoplastid parasite, Leishmania major.</title>
        <authorList>
            <person name="Ivens A.C."/>
            <person name="Peacock C.S."/>
            <person name="Worthey E.A."/>
            <person name="Murphy L."/>
            <person name="Aggarwal G."/>
            <person name="Berriman M."/>
            <person name="Sisk E."/>
            <person name="Rajandream M.A."/>
            <person name="Adlem E."/>
            <person name="Aert R."/>
            <person name="Anupama A."/>
            <person name="Apostolou Z."/>
            <person name="Attipoe P."/>
            <person name="Bason N."/>
            <person name="Bauser C."/>
            <person name="Beck A."/>
            <person name="Beverley S.M."/>
            <person name="Bianchettin G."/>
            <person name="Borzym K."/>
            <person name="Bothe G."/>
            <person name="Bruschi C.V."/>
            <person name="Collins M."/>
            <person name="Cadag E."/>
            <person name="Ciarloni L."/>
            <person name="Clayton C."/>
            <person name="Coulson R.M."/>
            <person name="Cronin A."/>
            <person name="Cruz A.K."/>
            <person name="Davies R.M."/>
            <person name="De Gaudenzi J."/>
            <person name="Dobson D.E."/>
            <person name="Duesterhoeft A."/>
            <person name="Fazelina G."/>
            <person name="Fosker N."/>
            <person name="Frasch A.C."/>
            <person name="Fraser A."/>
            <person name="Fuchs M."/>
            <person name="Gabel C."/>
            <person name="Goble A."/>
            <person name="Goffeau A."/>
            <person name="Harris D."/>
            <person name="Hertz-Fowler C."/>
            <person name="Hilbert H."/>
            <person name="Horn D."/>
            <person name="Huang Y."/>
            <person name="Klages S."/>
            <person name="Knights A."/>
            <person name="Kube M."/>
            <person name="Larke N."/>
            <person name="Litvin L."/>
            <person name="Lord A."/>
            <person name="Louie T."/>
            <person name="Marra M."/>
            <person name="Masuy D."/>
            <person name="Matthews K."/>
            <person name="Michaeli S."/>
            <person name="Mottram J.C."/>
            <person name="Muller-Auer S."/>
            <person name="Munden H."/>
            <person name="Nelson S."/>
            <person name="Norbertczak H."/>
            <person name="Oliver K."/>
            <person name="O'neil S."/>
            <person name="Pentony M."/>
            <person name="Pohl T.M."/>
            <person name="Price C."/>
            <person name="Purnelle B."/>
            <person name="Quail M.A."/>
            <person name="Rabbinowitsch E."/>
            <person name="Reinhardt R."/>
            <person name="Rieger M."/>
            <person name="Rinta J."/>
            <person name="Robben J."/>
            <person name="Robertson L."/>
            <person name="Ruiz J.C."/>
            <person name="Rutter S."/>
            <person name="Saunders D."/>
            <person name="Schafer M."/>
            <person name="Schein J."/>
            <person name="Schwartz D.C."/>
            <person name="Seeger K."/>
            <person name="Seyler A."/>
            <person name="Sharp S."/>
            <person name="Shin H."/>
            <person name="Sivam D."/>
            <person name="Squares R."/>
            <person name="Squares S."/>
            <person name="Tosato V."/>
            <person name="Vogt C."/>
            <person name="Volckaert G."/>
            <person name="Wambutt R."/>
            <person name="Warren T."/>
            <person name="Wedler H."/>
            <person name="Woodward J."/>
            <person name="Zhou S."/>
            <person name="Zimmermann W."/>
            <person name="Smith D.F."/>
            <person name="Blackwell J.M."/>
            <person name="Stuart K.D."/>
            <person name="Barrell B."/>
            <person name="Myler P.J."/>
        </authorList>
    </citation>
    <scope>NUCLEOTIDE SEQUENCE [LARGE SCALE GENOMIC DNA]</scope>
    <source>
        <strain evidence="2">MHOM/IL/81/Friedlin</strain>
    </source>
</reference>
<keyword evidence="2" id="KW-1185">Reference proteome</keyword>
<dbReference type="HOGENOM" id="CLU_1163027_0_0_1"/>
<evidence type="ECO:0000313" key="2">
    <source>
        <dbReference type="Proteomes" id="UP000000542"/>
    </source>
</evidence>
<accession>Q4QGX3</accession>
<reference evidence="1 2" key="2">
    <citation type="journal article" date="2011" name="Genome Res.">
        <title>Chromosome and gene copy number variation allow major structural change between species and strains of Leishmania.</title>
        <authorList>
            <person name="Rogers M.B."/>
            <person name="Hilley J.D."/>
            <person name="Dickens N.J."/>
            <person name="Wilkes J."/>
            <person name="Bates P.A."/>
            <person name="Depledge D.P."/>
            <person name="Harris D."/>
            <person name="Her Y."/>
            <person name="Herzyk P."/>
            <person name="Imamura H."/>
            <person name="Otto T.D."/>
            <person name="Sanders M."/>
            <person name="Seeger K."/>
            <person name="Dujardin J.C."/>
            <person name="Berriman M."/>
            <person name="Smith D.F."/>
            <person name="Hertz-Fowler C."/>
            <person name="Mottram J.C."/>
        </authorList>
    </citation>
    <scope>NUCLEOTIDE SEQUENCE [LARGE SCALE GENOMIC DNA]</scope>
    <source>
        <strain evidence="2">MHOM/IL/81/Friedlin</strain>
    </source>
</reference>
<dbReference type="InParanoid" id="Q4QGX3"/>
<dbReference type="VEuPathDB" id="TriTrypDB:LmjF.11.1070"/>
<dbReference type="RefSeq" id="XP_001681575.1">
    <property type="nucleotide sequence ID" value="XM_001681523.1"/>
</dbReference>
<dbReference type="OMA" id="ATSVMIC"/>
<sequence length="239" mass="24843">MSVSVTEHRHGDMHHGTMRRRCLTRVLLAGPQGDLEALVSRMPRTWSLQQPLEMLQPEAVEEERANTASAAAATRTENAGLAGGKVPDKSAASVMISYSPVRATLPLAAAASEEERAEEDVVDVVAAVEEKAAMKADLHNSSGSAVEPPSLEGTPNVRLHAAQAPHEEQQEEGDCGVVVAHEAPALTEDGIPGADSAVVRAAEVAATLDIGSQLAEAAPCADRASLDSSAALPVSQVPE</sequence>
<protein>
    <submittedName>
        <fullName evidence="1">Uncharacterized protein</fullName>
    </submittedName>
</protein>
<dbReference type="VEuPathDB" id="TriTrypDB:LMJLV39_110018300"/>
<dbReference type="EMBL" id="FR796407">
    <property type="protein sequence ID" value="CAJ02936.1"/>
    <property type="molecule type" value="Genomic_DNA"/>
</dbReference>
<evidence type="ECO:0000313" key="1">
    <source>
        <dbReference type="EMBL" id="CAJ02936.1"/>
    </source>
</evidence>
<dbReference type="KEGG" id="lma:LMJF_11_1070"/>
<name>Q4QGX3_LEIMA</name>
<proteinExistence type="predicted"/>
<dbReference type="GeneID" id="5649860"/>
<dbReference type="AlphaFoldDB" id="Q4QGX3"/>
<dbReference type="Proteomes" id="UP000000542">
    <property type="component" value="Chromosome 11"/>
</dbReference>